<organism evidence="1 2">
    <name type="scientific">Myxococcus virescens</name>
    <dbReference type="NCBI Taxonomy" id="83456"/>
    <lineage>
        <taxon>Bacteria</taxon>
        <taxon>Pseudomonadati</taxon>
        <taxon>Myxococcota</taxon>
        <taxon>Myxococcia</taxon>
        <taxon>Myxococcales</taxon>
        <taxon>Cystobacterineae</taxon>
        <taxon>Myxococcaceae</taxon>
        <taxon>Myxococcus</taxon>
    </lineage>
</organism>
<gene>
    <name evidence="1" type="ORF">SAMN04488504_1285</name>
</gene>
<proteinExistence type="predicted"/>
<evidence type="ECO:0008006" key="3">
    <source>
        <dbReference type="Google" id="ProtNLM"/>
    </source>
</evidence>
<name>A0ABY0NCQ8_9BACT</name>
<comment type="caution">
    <text evidence="1">The sequence shown here is derived from an EMBL/GenBank/DDBJ whole genome shotgun (WGS) entry which is preliminary data.</text>
</comment>
<sequence length="193" mass="21684">MGALTYPSLDFSAERILRCYAEKAIHPDPRFLLIGYESDEMMPLHLFYDFDAPARDDALVTERYANGGELHDRFETLSEMLAWGALLKFRVNTMPQRCEGMLSCDDPDLLSQLDPVMFSLGFTKPITTGPRCGLYERNDAVLICERTPREELLGNQAFTLGGRDAGVLRKLLGRLTTESSLEAEVDEWTPALG</sequence>
<dbReference type="Proteomes" id="UP000198717">
    <property type="component" value="Unassembled WGS sequence"/>
</dbReference>
<evidence type="ECO:0000313" key="2">
    <source>
        <dbReference type="Proteomes" id="UP000198717"/>
    </source>
</evidence>
<reference evidence="1 2" key="1">
    <citation type="submission" date="2016-10" db="EMBL/GenBank/DDBJ databases">
        <authorList>
            <person name="Varghese N."/>
            <person name="Submissions S."/>
        </authorList>
    </citation>
    <scope>NUCLEOTIDE SEQUENCE [LARGE SCALE GENOMIC DNA]</scope>
    <source>
        <strain evidence="1 2">DSM 2260</strain>
    </source>
</reference>
<evidence type="ECO:0000313" key="1">
    <source>
        <dbReference type="EMBL" id="SDF28836.1"/>
    </source>
</evidence>
<accession>A0ABY0NCQ8</accession>
<protein>
    <recommendedName>
        <fullName evidence="3">Suppressor of fused-like domain-containing protein</fullName>
    </recommendedName>
</protein>
<keyword evidence="2" id="KW-1185">Reference proteome</keyword>
<dbReference type="EMBL" id="FNAJ01000028">
    <property type="protein sequence ID" value="SDF28836.1"/>
    <property type="molecule type" value="Genomic_DNA"/>
</dbReference>